<dbReference type="GO" id="GO:0009103">
    <property type="term" value="P:lipopolysaccharide biosynthetic process"/>
    <property type="evidence" value="ECO:0007669"/>
    <property type="project" value="UniProtKB-ARBA"/>
</dbReference>
<dbReference type="GO" id="GO:0016763">
    <property type="term" value="F:pentosyltransferase activity"/>
    <property type="evidence" value="ECO:0007669"/>
    <property type="project" value="TreeGrafter"/>
</dbReference>
<dbReference type="EMBL" id="MGGW01000016">
    <property type="protein sequence ID" value="OGM54281.1"/>
    <property type="molecule type" value="Genomic_DNA"/>
</dbReference>
<dbReference type="Pfam" id="PF05208">
    <property type="entry name" value="ALG3"/>
    <property type="match status" value="1"/>
</dbReference>
<evidence type="ECO:0008006" key="11">
    <source>
        <dbReference type="Google" id="ProtNLM"/>
    </source>
</evidence>
<evidence type="ECO:0000256" key="5">
    <source>
        <dbReference type="ARBA" id="ARBA00022692"/>
    </source>
</evidence>
<feature type="transmembrane region" description="Helical" evidence="8">
    <location>
        <begin position="359"/>
        <end position="377"/>
    </location>
</feature>
<feature type="transmembrane region" description="Helical" evidence="8">
    <location>
        <begin position="397"/>
        <end position="414"/>
    </location>
</feature>
<feature type="transmembrane region" description="Helical" evidence="8">
    <location>
        <begin position="281"/>
        <end position="305"/>
    </location>
</feature>
<proteinExistence type="predicted"/>
<feature type="transmembrane region" description="Helical" evidence="8">
    <location>
        <begin position="312"/>
        <end position="331"/>
    </location>
</feature>
<evidence type="ECO:0000313" key="10">
    <source>
        <dbReference type="Proteomes" id="UP000178603"/>
    </source>
</evidence>
<feature type="transmembrane region" description="Helical" evidence="8">
    <location>
        <begin position="135"/>
        <end position="151"/>
    </location>
</feature>
<evidence type="ECO:0000256" key="4">
    <source>
        <dbReference type="ARBA" id="ARBA00022679"/>
    </source>
</evidence>
<feature type="transmembrane region" description="Helical" evidence="8">
    <location>
        <begin position="182"/>
        <end position="208"/>
    </location>
</feature>
<protein>
    <recommendedName>
        <fullName evidence="11">Glycosyltransferase RgtA/B/C/D-like domain-containing protein</fullName>
    </recommendedName>
</protein>
<feature type="transmembrane region" description="Helical" evidence="8">
    <location>
        <begin position="257"/>
        <end position="275"/>
    </location>
</feature>
<dbReference type="GO" id="GO:0000030">
    <property type="term" value="F:mannosyltransferase activity"/>
    <property type="evidence" value="ECO:0007669"/>
    <property type="project" value="InterPro"/>
</dbReference>
<evidence type="ECO:0000256" key="3">
    <source>
        <dbReference type="ARBA" id="ARBA00022676"/>
    </source>
</evidence>
<evidence type="ECO:0000256" key="8">
    <source>
        <dbReference type="SAM" id="Phobius"/>
    </source>
</evidence>
<comment type="subcellular location">
    <subcellularLocation>
        <location evidence="1">Cell membrane</location>
        <topology evidence="1">Multi-pass membrane protein</topology>
    </subcellularLocation>
</comment>
<dbReference type="AlphaFoldDB" id="A0A1F8ARG3"/>
<name>A0A1F8ARG3_9BACT</name>
<feature type="transmembrane region" description="Helical" evidence="8">
    <location>
        <begin position="103"/>
        <end position="123"/>
    </location>
</feature>
<evidence type="ECO:0000256" key="6">
    <source>
        <dbReference type="ARBA" id="ARBA00022989"/>
    </source>
</evidence>
<feature type="transmembrane region" description="Helical" evidence="8">
    <location>
        <begin position="214"/>
        <end position="236"/>
    </location>
</feature>
<dbReference type="GO" id="GO:0005886">
    <property type="term" value="C:plasma membrane"/>
    <property type="evidence" value="ECO:0007669"/>
    <property type="project" value="UniProtKB-SubCell"/>
</dbReference>
<keyword evidence="4" id="KW-0808">Transferase</keyword>
<dbReference type="PANTHER" id="PTHR33908:SF11">
    <property type="entry name" value="MEMBRANE PROTEIN"/>
    <property type="match status" value="1"/>
</dbReference>
<evidence type="ECO:0000256" key="7">
    <source>
        <dbReference type="ARBA" id="ARBA00023136"/>
    </source>
</evidence>
<evidence type="ECO:0000256" key="2">
    <source>
        <dbReference type="ARBA" id="ARBA00022475"/>
    </source>
</evidence>
<dbReference type="Proteomes" id="UP000178603">
    <property type="component" value="Unassembled WGS sequence"/>
</dbReference>
<accession>A0A1F8ARG3</accession>
<gene>
    <name evidence="9" type="ORF">A3E44_01990</name>
</gene>
<dbReference type="InterPro" id="IPR050297">
    <property type="entry name" value="LipidA_mod_glycosyltrf_83"/>
</dbReference>
<evidence type="ECO:0000256" key="1">
    <source>
        <dbReference type="ARBA" id="ARBA00004651"/>
    </source>
</evidence>
<keyword evidence="2" id="KW-1003">Cell membrane</keyword>
<evidence type="ECO:0000313" key="9">
    <source>
        <dbReference type="EMBL" id="OGM54281.1"/>
    </source>
</evidence>
<keyword evidence="3" id="KW-0328">Glycosyltransferase</keyword>
<dbReference type="PANTHER" id="PTHR33908">
    <property type="entry name" value="MANNOSYLTRANSFERASE YKCB-RELATED"/>
    <property type="match status" value="1"/>
</dbReference>
<keyword evidence="7 8" id="KW-0472">Membrane</keyword>
<comment type="caution">
    <text evidence="9">The sequence shown here is derived from an EMBL/GenBank/DDBJ whole genome shotgun (WGS) entry which is preliminary data.</text>
</comment>
<keyword evidence="6 8" id="KW-1133">Transmembrane helix</keyword>
<keyword evidence="5 8" id="KW-0812">Transmembrane</keyword>
<dbReference type="InterPro" id="IPR007873">
    <property type="entry name" value="Glycosyltransferase_ALG3"/>
</dbReference>
<organism evidence="9 10">
    <name type="scientific">Candidatus Woesebacteria bacterium RIFCSPHIGHO2_12_FULL_41_24</name>
    <dbReference type="NCBI Taxonomy" id="1802510"/>
    <lineage>
        <taxon>Bacteria</taxon>
        <taxon>Candidatus Woeseibacteriota</taxon>
    </lineage>
</organism>
<reference evidence="9 10" key="1">
    <citation type="journal article" date="2016" name="Nat. Commun.">
        <title>Thousands of microbial genomes shed light on interconnected biogeochemical processes in an aquifer system.</title>
        <authorList>
            <person name="Anantharaman K."/>
            <person name="Brown C.T."/>
            <person name="Hug L.A."/>
            <person name="Sharon I."/>
            <person name="Castelle C.J."/>
            <person name="Probst A.J."/>
            <person name="Thomas B.C."/>
            <person name="Singh A."/>
            <person name="Wilkins M.J."/>
            <person name="Karaoz U."/>
            <person name="Brodie E.L."/>
            <person name="Williams K.H."/>
            <person name="Hubbard S.S."/>
            <person name="Banfield J.F."/>
        </authorList>
    </citation>
    <scope>NUCLEOTIDE SEQUENCE [LARGE SCALE GENOMIC DNA]</scope>
</reference>
<sequence length="422" mass="49248">MKKKLAILFGLAFVFRMVLAFGVYHPDLRNHMDWGIRFWDYGPEKFYTANVWSYTWPNQPPGTIYIFAGVRKLFEAVFGIFWWINTTVPPFPSQMMFFLESNLYPALLKLPAILADLGIAFIIYKLLSQLKSKRLGYFGALVFLVNPVVWYNSSVWGQTDSIINFVALAAFYLLLKRQLLLAVMVLSLSLYIKVSLLIFVPVFAIIVVRQKYKLVEILNAVVFSLLAVLFITLPFAPEAPHNWLFRIYKDKVFAQQLHVITANGFNIWSALTGIHEQPDSLIFAIINYRTWGYIIFAGFLVLPLYKIYKKQNASSVFTTLSLVAYSSFMLLTNMHERYLYPLFPVFTIMVLLNNKLRSLYWIISLLTLFNMYHFWWYPEIGLVRSIFEYGDRLLPRVMGAVNFVLFVSVYRRLLFDGDRVRK</sequence>